<reference evidence="1 2" key="1">
    <citation type="submission" date="2013-01" db="EMBL/GenBank/DDBJ databases">
        <authorList>
            <person name="Harkins D.M."/>
            <person name="Durkin A.S."/>
            <person name="Brinkac L.M."/>
            <person name="Haft D.H."/>
            <person name="Selengut J.D."/>
            <person name="Sanka R."/>
            <person name="DePew J."/>
            <person name="Purushe J."/>
            <person name="Hartskeerl R.A."/>
            <person name="Ahmed A."/>
            <person name="van der Linden H."/>
            <person name="Goris M.G.A."/>
            <person name="Vinetz J.M."/>
            <person name="Sutton G.G."/>
            <person name="Nierman W.C."/>
            <person name="Fouts D.E."/>
        </authorList>
    </citation>
    <scope>NUCLEOTIDE SEQUENCE [LARGE SCALE GENOMIC DNA]</scope>
    <source>
        <strain evidence="1 2">MAVJ 401</strain>
    </source>
</reference>
<evidence type="ECO:0000313" key="2">
    <source>
        <dbReference type="Proteomes" id="UP000012106"/>
    </source>
</evidence>
<dbReference type="Proteomes" id="UP000012106">
    <property type="component" value="Unassembled WGS sequence"/>
</dbReference>
<sequence>MGTLTFLVKLWKDRFLLRLCSNGFSLLPILSIKCLPSFPWEYS</sequence>
<accession>M6JRM6</accession>
<proteinExistence type="predicted"/>
<gene>
    <name evidence="1" type="ORF">LEP1GSC063_0157</name>
</gene>
<dbReference type="EMBL" id="AHMU02000035">
    <property type="protein sequence ID" value="EMN22205.1"/>
    <property type="molecule type" value="Genomic_DNA"/>
</dbReference>
<comment type="caution">
    <text evidence="1">The sequence shown here is derived from an EMBL/GenBank/DDBJ whole genome shotgun (WGS) entry which is preliminary data.</text>
</comment>
<organism evidence="1 2">
    <name type="scientific">Leptospira santarosai serovar Arenal str. MAVJ 401</name>
    <dbReference type="NCBI Taxonomy" id="1049976"/>
    <lineage>
        <taxon>Bacteria</taxon>
        <taxon>Pseudomonadati</taxon>
        <taxon>Spirochaetota</taxon>
        <taxon>Spirochaetia</taxon>
        <taxon>Leptospirales</taxon>
        <taxon>Leptospiraceae</taxon>
        <taxon>Leptospira</taxon>
    </lineage>
</organism>
<protein>
    <submittedName>
        <fullName evidence="1">Uncharacterized protein</fullName>
    </submittedName>
</protein>
<name>M6JRM6_9LEPT</name>
<dbReference type="AlphaFoldDB" id="M6JRM6"/>
<evidence type="ECO:0000313" key="1">
    <source>
        <dbReference type="EMBL" id="EMN22205.1"/>
    </source>
</evidence>